<reference evidence="1 2" key="1">
    <citation type="submission" date="2019-03" db="EMBL/GenBank/DDBJ databases">
        <title>Luteimonas zhaokaii sp.nov., isolated from the rectal contents of Plateau pika in Yushu, Qinghai Province, China.</title>
        <authorList>
            <person name="Zhang G."/>
        </authorList>
    </citation>
    <scope>NUCLEOTIDE SEQUENCE [LARGE SCALE GENOMIC DNA]</scope>
    <source>
        <strain evidence="1 2">B9</strain>
    </source>
</reference>
<gene>
    <name evidence="1" type="ORF">E2F46_10970</name>
</gene>
<name>A0A4R5TNA5_9GAMM</name>
<accession>A0A4R5TNA5</accession>
<dbReference type="EMBL" id="SMTF01000008">
    <property type="protein sequence ID" value="TDK23433.1"/>
    <property type="molecule type" value="Genomic_DNA"/>
</dbReference>
<sequence length="65" mass="7103">MSIVADHIRGQLPEIGEGLSGQMADLSRDCTPERCERALINLRGAQQTILRLREALQREAGADAT</sequence>
<comment type="caution">
    <text evidence="1">The sequence shown here is derived from an EMBL/GenBank/DDBJ whole genome shotgun (WGS) entry which is preliminary data.</text>
</comment>
<keyword evidence="2" id="KW-1185">Reference proteome</keyword>
<dbReference type="OrthoDB" id="9945336at2"/>
<evidence type="ECO:0000313" key="1">
    <source>
        <dbReference type="EMBL" id="TDK23433.1"/>
    </source>
</evidence>
<evidence type="ECO:0000313" key="2">
    <source>
        <dbReference type="Proteomes" id="UP000294796"/>
    </source>
</evidence>
<organism evidence="1 2">
    <name type="scientific">Luteimonas aestuarii</name>
    <dbReference type="NCBI Taxonomy" id="453837"/>
    <lineage>
        <taxon>Bacteria</taxon>
        <taxon>Pseudomonadati</taxon>
        <taxon>Pseudomonadota</taxon>
        <taxon>Gammaproteobacteria</taxon>
        <taxon>Lysobacterales</taxon>
        <taxon>Lysobacteraceae</taxon>
        <taxon>Luteimonas</taxon>
    </lineage>
</organism>
<protein>
    <submittedName>
        <fullName evidence="1">Uncharacterized protein</fullName>
    </submittedName>
</protein>
<dbReference type="Proteomes" id="UP000294796">
    <property type="component" value="Unassembled WGS sequence"/>
</dbReference>
<dbReference type="AlphaFoldDB" id="A0A4R5TNA5"/>
<dbReference type="RefSeq" id="WP_133322122.1">
    <property type="nucleotide sequence ID" value="NZ_SMTF01000008.1"/>
</dbReference>
<proteinExistence type="predicted"/>